<name>A0A1F6T0T9_9PROT</name>
<comment type="caution">
    <text evidence="2">The sequence shown here is derived from an EMBL/GenBank/DDBJ whole genome shotgun (WGS) entry which is preliminary data.</text>
</comment>
<sequence>MNSTSNESQESRILRAMKQVLTGVIKDTSTPPGHRHPLSEKTVEDIRQCLVLIAARERELAEAAGQGQSGRPYFTDDPKAPKVIPISSIGKGGKKPE</sequence>
<dbReference type="AlphaFoldDB" id="A0A1F6T0T9"/>
<organism evidence="2 3">
    <name type="scientific">Candidatus Muproteobacteria bacterium RBG_16_62_13</name>
    <dbReference type="NCBI Taxonomy" id="1817756"/>
    <lineage>
        <taxon>Bacteria</taxon>
        <taxon>Pseudomonadati</taxon>
        <taxon>Pseudomonadota</taxon>
        <taxon>Candidatus Muproteobacteria</taxon>
    </lineage>
</organism>
<dbReference type="Proteomes" id="UP000178379">
    <property type="component" value="Unassembled WGS sequence"/>
</dbReference>
<evidence type="ECO:0008006" key="4">
    <source>
        <dbReference type="Google" id="ProtNLM"/>
    </source>
</evidence>
<gene>
    <name evidence="2" type="ORF">A2140_05895</name>
</gene>
<reference evidence="2 3" key="1">
    <citation type="journal article" date="2016" name="Nat. Commun.">
        <title>Thousands of microbial genomes shed light on interconnected biogeochemical processes in an aquifer system.</title>
        <authorList>
            <person name="Anantharaman K."/>
            <person name="Brown C.T."/>
            <person name="Hug L.A."/>
            <person name="Sharon I."/>
            <person name="Castelle C.J."/>
            <person name="Probst A.J."/>
            <person name="Thomas B.C."/>
            <person name="Singh A."/>
            <person name="Wilkins M.J."/>
            <person name="Karaoz U."/>
            <person name="Brodie E.L."/>
            <person name="Williams K.H."/>
            <person name="Hubbard S.S."/>
            <person name="Banfield J.F."/>
        </authorList>
    </citation>
    <scope>NUCLEOTIDE SEQUENCE [LARGE SCALE GENOMIC DNA]</scope>
</reference>
<protein>
    <recommendedName>
        <fullName evidence="4">Segregation and condensation protein A</fullName>
    </recommendedName>
</protein>
<proteinExistence type="predicted"/>
<evidence type="ECO:0000313" key="3">
    <source>
        <dbReference type="Proteomes" id="UP000178379"/>
    </source>
</evidence>
<evidence type="ECO:0000313" key="2">
    <source>
        <dbReference type="EMBL" id="OGI38586.1"/>
    </source>
</evidence>
<feature type="region of interest" description="Disordered" evidence="1">
    <location>
        <begin position="62"/>
        <end position="97"/>
    </location>
</feature>
<evidence type="ECO:0000256" key="1">
    <source>
        <dbReference type="SAM" id="MobiDB-lite"/>
    </source>
</evidence>
<dbReference type="EMBL" id="MFSQ01000116">
    <property type="protein sequence ID" value="OGI38586.1"/>
    <property type="molecule type" value="Genomic_DNA"/>
</dbReference>
<accession>A0A1F6T0T9</accession>